<protein>
    <submittedName>
        <fullName evidence="1">Uncharacterized protein</fullName>
    </submittedName>
</protein>
<reference evidence="1 2" key="1">
    <citation type="submission" date="2018-02" db="EMBL/GenBank/DDBJ databases">
        <title>Whole genome sequencing of endophytic bacterium.</title>
        <authorList>
            <person name="Eedara R."/>
            <person name="Podile A.R."/>
        </authorList>
    </citation>
    <scope>NUCLEOTIDE SEQUENCE [LARGE SCALE GENOMIC DNA]</scope>
    <source>
        <strain evidence="1 2">RP1T</strain>
    </source>
</reference>
<accession>A0A2S9QI85</accession>
<evidence type="ECO:0000313" key="1">
    <source>
        <dbReference type="EMBL" id="PRH89054.1"/>
    </source>
</evidence>
<keyword evidence="2" id="KW-1185">Reference proteome</keyword>
<gene>
    <name evidence="1" type="ORF">C5L14_00195</name>
</gene>
<name>A0A2S9QI85_9HYPH</name>
<dbReference type="EMBL" id="PUEJ01000001">
    <property type="protein sequence ID" value="PRH89054.1"/>
    <property type="molecule type" value="Genomic_DNA"/>
</dbReference>
<dbReference type="AlphaFoldDB" id="A0A2S9QI85"/>
<sequence length="94" mass="10970">MNFSRAGNQIMIGFKGSCLAITFGRHTRWQIDNEIKPLFGQGGRTMIVAVPDVPLTTRRSIRTKRYWMPFIQIIWAVTERDEIFIPVLEQEPFE</sequence>
<dbReference type="Proteomes" id="UP000237682">
    <property type="component" value="Unassembled WGS sequence"/>
</dbReference>
<organism evidence="1 2">
    <name type="scientific">Labrys okinawensis</name>
    <dbReference type="NCBI Taxonomy" id="346911"/>
    <lineage>
        <taxon>Bacteria</taxon>
        <taxon>Pseudomonadati</taxon>
        <taxon>Pseudomonadota</taxon>
        <taxon>Alphaproteobacteria</taxon>
        <taxon>Hyphomicrobiales</taxon>
        <taxon>Xanthobacteraceae</taxon>
        <taxon>Labrys</taxon>
    </lineage>
</organism>
<comment type="caution">
    <text evidence="1">The sequence shown here is derived from an EMBL/GenBank/DDBJ whole genome shotgun (WGS) entry which is preliminary data.</text>
</comment>
<evidence type="ECO:0000313" key="2">
    <source>
        <dbReference type="Proteomes" id="UP000237682"/>
    </source>
</evidence>
<proteinExistence type="predicted"/>